<reference evidence="1" key="1">
    <citation type="submission" date="2022-03" db="EMBL/GenBank/DDBJ databases">
        <authorList>
            <person name="Alioto T."/>
            <person name="Alioto T."/>
            <person name="Gomez Garrido J."/>
        </authorList>
    </citation>
    <scope>NUCLEOTIDE SEQUENCE</scope>
</reference>
<dbReference type="EMBL" id="OW240917">
    <property type="protein sequence ID" value="CAH2300405.1"/>
    <property type="molecule type" value="Genomic_DNA"/>
</dbReference>
<protein>
    <submittedName>
        <fullName evidence="1">Uncharacterized protein</fullName>
    </submittedName>
</protein>
<proteinExistence type="predicted"/>
<organism evidence="1 2">
    <name type="scientific">Pelobates cultripes</name>
    <name type="common">Western spadefoot toad</name>
    <dbReference type="NCBI Taxonomy" id="61616"/>
    <lineage>
        <taxon>Eukaryota</taxon>
        <taxon>Metazoa</taxon>
        <taxon>Chordata</taxon>
        <taxon>Craniata</taxon>
        <taxon>Vertebrata</taxon>
        <taxon>Euteleostomi</taxon>
        <taxon>Amphibia</taxon>
        <taxon>Batrachia</taxon>
        <taxon>Anura</taxon>
        <taxon>Pelobatoidea</taxon>
        <taxon>Pelobatidae</taxon>
        <taxon>Pelobates</taxon>
    </lineage>
</organism>
<keyword evidence="2" id="KW-1185">Reference proteome</keyword>
<evidence type="ECO:0000313" key="2">
    <source>
        <dbReference type="Proteomes" id="UP001295444"/>
    </source>
</evidence>
<name>A0AAD1SJD8_PELCU</name>
<dbReference type="Proteomes" id="UP001295444">
    <property type="component" value="Chromosome 06"/>
</dbReference>
<dbReference type="AlphaFoldDB" id="A0AAD1SJD8"/>
<accession>A0AAD1SJD8</accession>
<sequence>MDTLHTLKPKLLPTTTAVLKVWDEFMGSLGWKSHLHPKAPLTVLKALSPDLPMHTWSCLVITPIAQIYDRHTFRPFHDLQIIWNIPARHQFTYLQLKSLLTAHVLHKPSVDDTTPLTPQLTLDRCWTAPKKPKALSLCYKTWLELTPQTNPECKNQWD</sequence>
<evidence type="ECO:0000313" key="1">
    <source>
        <dbReference type="EMBL" id="CAH2300405.1"/>
    </source>
</evidence>
<gene>
    <name evidence="1" type="ORF">PECUL_23A047917</name>
</gene>